<feature type="domain" description="Helix-turn-helix" evidence="1">
    <location>
        <begin position="37"/>
        <end position="78"/>
    </location>
</feature>
<organism evidence="2 3">
    <name type="scientific">Flavobacterium proteolyticum</name>
    <dbReference type="NCBI Taxonomy" id="2911683"/>
    <lineage>
        <taxon>Bacteria</taxon>
        <taxon>Pseudomonadati</taxon>
        <taxon>Bacteroidota</taxon>
        <taxon>Flavobacteriia</taxon>
        <taxon>Flavobacteriales</taxon>
        <taxon>Flavobacteriaceae</taxon>
        <taxon>Flavobacterium</taxon>
    </lineage>
</organism>
<dbReference type="InterPro" id="IPR010093">
    <property type="entry name" value="SinI_DNA-bd"/>
</dbReference>
<keyword evidence="3" id="KW-1185">Reference proteome</keyword>
<dbReference type="Pfam" id="PF12728">
    <property type="entry name" value="HTH_17"/>
    <property type="match status" value="1"/>
</dbReference>
<sequence>MTHANPFEAIHSELNELKGLVKQILTAPKEDYSLKIYTVKEAAKLFRCDVQTVNKHIKQGTIEAFNVGARKRIKHDQIFDSNNHVKSLKYKRQV</sequence>
<reference evidence="2 3" key="1">
    <citation type="submission" date="2020-10" db="EMBL/GenBank/DDBJ databases">
        <title>The genome sequence of Flavobacterium aquaticum 1Y8A.</title>
        <authorList>
            <person name="Liu Y."/>
        </authorList>
    </citation>
    <scope>NUCLEOTIDE SEQUENCE [LARGE SCALE GENOMIC DNA]</scope>
    <source>
        <strain evidence="2 3">1Y8A</strain>
    </source>
</reference>
<gene>
    <name evidence="2" type="ORF">IM755_09660</name>
</gene>
<proteinExistence type="predicted"/>
<dbReference type="EMBL" id="JADFTZ010000004">
    <property type="protein sequence ID" value="MBE9576972.1"/>
    <property type="molecule type" value="Genomic_DNA"/>
</dbReference>
<evidence type="ECO:0000313" key="3">
    <source>
        <dbReference type="Proteomes" id="UP000656274"/>
    </source>
</evidence>
<dbReference type="Proteomes" id="UP000656274">
    <property type="component" value="Unassembled WGS sequence"/>
</dbReference>
<evidence type="ECO:0000313" key="2">
    <source>
        <dbReference type="EMBL" id="MBE9576972.1"/>
    </source>
</evidence>
<dbReference type="RefSeq" id="WP_194096246.1">
    <property type="nucleotide sequence ID" value="NZ_JADFTZ010000004.1"/>
</dbReference>
<accession>A0ABR9WTJ2</accession>
<comment type="caution">
    <text evidence="2">The sequence shown here is derived from an EMBL/GenBank/DDBJ whole genome shotgun (WGS) entry which is preliminary data.</text>
</comment>
<dbReference type="NCBIfam" id="TIGR01764">
    <property type="entry name" value="excise"/>
    <property type="match status" value="1"/>
</dbReference>
<protein>
    <submittedName>
        <fullName evidence="2">Helix-turn-helix domain-containing protein</fullName>
    </submittedName>
</protein>
<name>A0ABR9WTJ2_9FLAO</name>
<dbReference type="InterPro" id="IPR041657">
    <property type="entry name" value="HTH_17"/>
</dbReference>
<evidence type="ECO:0000259" key="1">
    <source>
        <dbReference type="Pfam" id="PF12728"/>
    </source>
</evidence>